<evidence type="ECO:0000256" key="3">
    <source>
        <dbReference type="ARBA" id="ARBA00022448"/>
    </source>
</evidence>
<dbReference type="InterPro" id="IPR036259">
    <property type="entry name" value="MFS_trans_sf"/>
</dbReference>
<dbReference type="AlphaFoldDB" id="A0A2G8RN52"/>
<dbReference type="PANTHER" id="PTHR23514:SF3">
    <property type="entry name" value="BYPASS OF STOP CODON PROTEIN 6"/>
    <property type="match status" value="1"/>
</dbReference>
<dbReference type="InterPro" id="IPR011701">
    <property type="entry name" value="MFS"/>
</dbReference>
<keyword evidence="5 7" id="KW-1133">Transmembrane helix</keyword>
<dbReference type="Gene3D" id="1.20.1250.20">
    <property type="entry name" value="MFS general substrate transporter like domains"/>
    <property type="match status" value="1"/>
</dbReference>
<comment type="caution">
    <text evidence="9">The sequence shown here is derived from an EMBL/GenBank/DDBJ whole genome shotgun (WGS) entry which is preliminary data.</text>
</comment>
<feature type="transmembrane region" description="Helical" evidence="7">
    <location>
        <begin position="229"/>
        <end position="250"/>
    </location>
</feature>
<dbReference type="FunFam" id="1.20.1250.20:FF:000286">
    <property type="entry name" value="MFS efflux transporter"/>
    <property type="match status" value="1"/>
</dbReference>
<feature type="transmembrane region" description="Helical" evidence="7">
    <location>
        <begin position="413"/>
        <end position="435"/>
    </location>
</feature>
<feature type="transmembrane region" description="Helical" evidence="7">
    <location>
        <begin position="294"/>
        <end position="316"/>
    </location>
</feature>
<evidence type="ECO:0000256" key="7">
    <source>
        <dbReference type="SAM" id="Phobius"/>
    </source>
</evidence>
<feature type="transmembrane region" description="Helical" evidence="7">
    <location>
        <begin position="359"/>
        <end position="377"/>
    </location>
</feature>
<dbReference type="GO" id="GO:0012505">
    <property type="term" value="C:endomembrane system"/>
    <property type="evidence" value="ECO:0007669"/>
    <property type="project" value="UniProtKB-SubCell"/>
</dbReference>
<keyword evidence="10" id="KW-1185">Reference proteome</keyword>
<protein>
    <submittedName>
        <fullName evidence="9">MFS general substrate transporter</fullName>
    </submittedName>
</protein>
<keyword evidence="4 7" id="KW-0812">Transmembrane</keyword>
<keyword evidence="6 7" id="KW-0472">Membrane</keyword>
<reference evidence="9 10" key="1">
    <citation type="journal article" date="2015" name="Sci. Rep.">
        <title>Chromosome-level genome map provides insights into diverse defense mechanisms in the medicinal fungus Ganoderma sinense.</title>
        <authorList>
            <person name="Zhu Y."/>
            <person name="Xu J."/>
            <person name="Sun C."/>
            <person name="Zhou S."/>
            <person name="Xu H."/>
            <person name="Nelson D.R."/>
            <person name="Qian J."/>
            <person name="Song J."/>
            <person name="Luo H."/>
            <person name="Xiang L."/>
            <person name="Li Y."/>
            <person name="Xu Z."/>
            <person name="Ji A."/>
            <person name="Wang L."/>
            <person name="Lu S."/>
            <person name="Hayward A."/>
            <person name="Sun W."/>
            <person name="Li X."/>
            <person name="Schwartz D.C."/>
            <person name="Wang Y."/>
            <person name="Chen S."/>
        </authorList>
    </citation>
    <scope>NUCLEOTIDE SEQUENCE [LARGE SCALE GENOMIC DNA]</scope>
    <source>
        <strain evidence="9 10">ZZ0214-1</strain>
    </source>
</reference>
<comment type="subcellular location">
    <subcellularLocation>
        <location evidence="1">Endomembrane system</location>
        <topology evidence="1">Multi-pass membrane protein</topology>
    </subcellularLocation>
</comment>
<feature type="transmembrane region" description="Helical" evidence="7">
    <location>
        <begin position="137"/>
        <end position="155"/>
    </location>
</feature>
<dbReference type="InterPro" id="IPR020846">
    <property type="entry name" value="MFS_dom"/>
</dbReference>
<dbReference type="GO" id="GO:0016020">
    <property type="term" value="C:membrane"/>
    <property type="evidence" value="ECO:0007669"/>
    <property type="project" value="TreeGrafter"/>
</dbReference>
<dbReference type="InterPro" id="IPR051788">
    <property type="entry name" value="MFS_Transporter"/>
</dbReference>
<accession>A0A2G8RN52</accession>
<evidence type="ECO:0000256" key="2">
    <source>
        <dbReference type="ARBA" id="ARBA00008335"/>
    </source>
</evidence>
<feature type="transmembrane region" description="Helical" evidence="7">
    <location>
        <begin position="202"/>
        <end position="223"/>
    </location>
</feature>
<dbReference type="SUPFAM" id="SSF103473">
    <property type="entry name" value="MFS general substrate transporter"/>
    <property type="match status" value="1"/>
</dbReference>
<dbReference type="Pfam" id="PF07690">
    <property type="entry name" value="MFS_1"/>
    <property type="match status" value="1"/>
</dbReference>
<gene>
    <name evidence="9" type="ORF">GSI_15629</name>
</gene>
<evidence type="ECO:0000313" key="10">
    <source>
        <dbReference type="Proteomes" id="UP000230002"/>
    </source>
</evidence>
<feature type="transmembrane region" description="Helical" evidence="7">
    <location>
        <begin position="161"/>
        <end position="181"/>
    </location>
</feature>
<evidence type="ECO:0000256" key="6">
    <source>
        <dbReference type="ARBA" id="ARBA00023136"/>
    </source>
</evidence>
<organism evidence="9 10">
    <name type="scientific">Ganoderma sinense ZZ0214-1</name>
    <dbReference type="NCBI Taxonomy" id="1077348"/>
    <lineage>
        <taxon>Eukaryota</taxon>
        <taxon>Fungi</taxon>
        <taxon>Dikarya</taxon>
        <taxon>Basidiomycota</taxon>
        <taxon>Agaricomycotina</taxon>
        <taxon>Agaricomycetes</taxon>
        <taxon>Polyporales</taxon>
        <taxon>Polyporaceae</taxon>
        <taxon>Ganoderma</taxon>
    </lineage>
</organism>
<dbReference type="PROSITE" id="PS50850">
    <property type="entry name" value="MFS"/>
    <property type="match status" value="1"/>
</dbReference>
<sequence>MDIPLTTMPQDSVAASSTNAVHRKQPVTVAPEEDMVVVALEDIVPTLPNREVDTRAITKAMHRKAWIQFAALGWSIFICGWNDGTTGPLIPRLQEVYQVSYGVVSLIFVAGCVGYIVGASVYLYLTERFGFGVSPDKPNIAMPAASFMIAIGNSLRVSTPPFPVFVVGFLLIGFGGAFLFMQDAGSNAFVVSLSGDTSTKMGILHAVYGAGATCAPLVSTQFAQLPCWSFGYLVHIGLALMSAVFQAFAFKFKSQDGMSYSVFACEVGETPHERTEDSARGFDKYKQVFRVRAVHLMAFFLFTYVGLEFSIGSWIVTFVINERHGGPSAGYISSGFFAGLTIGRLALLPLNKKLGQSRVIFLYLLITLGLELVVWLVPSLIGGGVTVAFVGFLLGPIFPIVMGHAGGVLPPELIVGAVGWMASFASAGAAVFPFVTGALASGTSINSLQPL</sequence>
<dbReference type="GO" id="GO:0022857">
    <property type="term" value="F:transmembrane transporter activity"/>
    <property type="evidence" value="ECO:0007669"/>
    <property type="project" value="InterPro"/>
</dbReference>
<name>A0A2G8RN52_9APHY</name>
<feature type="transmembrane region" description="Helical" evidence="7">
    <location>
        <begin position="383"/>
        <end position="401"/>
    </location>
</feature>
<evidence type="ECO:0000256" key="4">
    <source>
        <dbReference type="ARBA" id="ARBA00022692"/>
    </source>
</evidence>
<evidence type="ECO:0000313" key="9">
    <source>
        <dbReference type="EMBL" id="PIL22933.1"/>
    </source>
</evidence>
<dbReference type="PANTHER" id="PTHR23514">
    <property type="entry name" value="BYPASS OF STOP CODON PROTEIN 6"/>
    <property type="match status" value="1"/>
</dbReference>
<dbReference type="STRING" id="1077348.A0A2G8RN52"/>
<evidence type="ECO:0000256" key="1">
    <source>
        <dbReference type="ARBA" id="ARBA00004127"/>
    </source>
</evidence>
<dbReference type="Proteomes" id="UP000230002">
    <property type="component" value="Unassembled WGS sequence"/>
</dbReference>
<feature type="transmembrane region" description="Helical" evidence="7">
    <location>
        <begin position="65"/>
        <end position="83"/>
    </location>
</feature>
<feature type="domain" description="Major facilitator superfamily (MFS) profile" evidence="8">
    <location>
        <begin position="68"/>
        <end position="451"/>
    </location>
</feature>
<feature type="transmembrane region" description="Helical" evidence="7">
    <location>
        <begin position="328"/>
        <end position="347"/>
    </location>
</feature>
<evidence type="ECO:0000259" key="8">
    <source>
        <dbReference type="PROSITE" id="PS50850"/>
    </source>
</evidence>
<feature type="transmembrane region" description="Helical" evidence="7">
    <location>
        <begin position="103"/>
        <end position="125"/>
    </location>
</feature>
<dbReference type="OrthoDB" id="413079at2759"/>
<proteinExistence type="inferred from homology"/>
<evidence type="ECO:0000256" key="5">
    <source>
        <dbReference type="ARBA" id="ARBA00022989"/>
    </source>
</evidence>
<keyword evidence="3" id="KW-0813">Transport</keyword>
<comment type="similarity">
    <text evidence="2">Belongs to the major facilitator superfamily.</text>
</comment>
<dbReference type="EMBL" id="AYKW01000069">
    <property type="protein sequence ID" value="PIL22933.1"/>
    <property type="molecule type" value="Genomic_DNA"/>
</dbReference>